<keyword evidence="3" id="KW-1185">Reference proteome</keyword>
<name>A0A9Q5HSI0_SANBA</name>
<evidence type="ECO:0000256" key="1">
    <source>
        <dbReference type="SAM" id="MobiDB-lite"/>
    </source>
</evidence>
<dbReference type="AlphaFoldDB" id="A0A9Q5HSI0"/>
<evidence type="ECO:0000313" key="3">
    <source>
        <dbReference type="Proteomes" id="UP000757232"/>
    </source>
</evidence>
<dbReference type="EMBL" id="LNZH02000211">
    <property type="protein sequence ID" value="OCB85183.1"/>
    <property type="molecule type" value="Genomic_DNA"/>
</dbReference>
<gene>
    <name evidence="2" type="ORF">A7U60_g7809</name>
</gene>
<organism evidence="2 3">
    <name type="scientific">Sanghuangporus baumii</name>
    <name type="common">Phellinus baumii</name>
    <dbReference type="NCBI Taxonomy" id="108892"/>
    <lineage>
        <taxon>Eukaryota</taxon>
        <taxon>Fungi</taxon>
        <taxon>Dikarya</taxon>
        <taxon>Basidiomycota</taxon>
        <taxon>Agaricomycotina</taxon>
        <taxon>Agaricomycetes</taxon>
        <taxon>Hymenochaetales</taxon>
        <taxon>Hymenochaetaceae</taxon>
        <taxon>Sanghuangporus</taxon>
    </lineage>
</organism>
<dbReference type="OrthoDB" id="4023585at2759"/>
<proteinExistence type="predicted"/>
<comment type="caution">
    <text evidence="2">The sequence shown here is derived from an EMBL/GenBank/DDBJ whole genome shotgun (WGS) entry which is preliminary data.</text>
</comment>
<evidence type="ECO:0000313" key="2">
    <source>
        <dbReference type="EMBL" id="OCB85183.1"/>
    </source>
</evidence>
<feature type="compositionally biased region" description="Basic and acidic residues" evidence="1">
    <location>
        <begin position="107"/>
        <end position="118"/>
    </location>
</feature>
<protein>
    <submittedName>
        <fullName evidence="2">Uncharacterized protein</fullName>
    </submittedName>
</protein>
<reference evidence="2" key="1">
    <citation type="submission" date="2016-06" db="EMBL/GenBank/DDBJ databases">
        <title>Draft Genome sequence of the fungus Inonotus baumii.</title>
        <authorList>
            <person name="Zhu H."/>
            <person name="Lin W."/>
        </authorList>
    </citation>
    <scope>NUCLEOTIDE SEQUENCE</scope>
    <source>
        <strain evidence="2">821</strain>
    </source>
</reference>
<feature type="compositionally biased region" description="Basic and acidic residues" evidence="1">
    <location>
        <begin position="85"/>
        <end position="95"/>
    </location>
</feature>
<dbReference type="Proteomes" id="UP000757232">
    <property type="component" value="Unassembled WGS sequence"/>
</dbReference>
<feature type="compositionally biased region" description="Polar residues" evidence="1">
    <location>
        <begin position="96"/>
        <end position="105"/>
    </location>
</feature>
<sequence length="118" mass="12646">MMLRSTLSTTLPRRSVCAIRSLHASPIASKTVTEKVKETAHNVNLKVGQTLAKGFEKGEEVTEKTQQAAGTAKSKAQETAGAAKSKADESSELAKQKTNQASTGATEAKEDFKKEMHK</sequence>
<feature type="region of interest" description="Disordered" evidence="1">
    <location>
        <begin position="56"/>
        <end position="118"/>
    </location>
</feature>
<accession>A0A9Q5HSI0</accession>